<dbReference type="KEGG" id="cee:CENDO_07260"/>
<dbReference type="RefSeq" id="WP_136141428.1">
    <property type="nucleotide sequence ID" value="NZ_CP039247.1"/>
</dbReference>
<proteinExistence type="predicted"/>
<sequence length="96" mass="10596">MLDFASMTPFEWVVFACSFIIGGAICAAMALILRTRDELTRAVISDVIFYGMICLMLVRTMMTDLSIIYDIVLLAAVVAGILPTLSMSRIISKGRR</sequence>
<feature type="transmembrane region" description="Helical" evidence="1">
    <location>
        <begin position="42"/>
        <end position="61"/>
    </location>
</feature>
<evidence type="ECO:0000313" key="2">
    <source>
        <dbReference type="EMBL" id="QCB28726.1"/>
    </source>
</evidence>
<organism evidence="2 3">
    <name type="scientific">Corynebacterium endometrii</name>
    <dbReference type="NCBI Taxonomy" id="2488819"/>
    <lineage>
        <taxon>Bacteria</taxon>
        <taxon>Bacillati</taxon>
        <taxon>Actinomycetota</taxon>
        <taxon>Actinomycetes</taxon>
        <taxon>Mycobacteriales</taxon>
        <taxon>Corynebacteriaceae</taxon>
        <taxon>Corynebacterium</taxon>
    </lineage>
</organism>
<name>A0A4P7QI21_9CORY</name>
<dbReference type="Proteomes" id="UP000296352">
    <property type="component" value="Chromosome"/>
</dbReference>
<keyword evidence="1" id="KW-1133">Transmembrane helix</keyword>
<evidence type="ECO:0000313" key="3">
    <source>
        <dbReference type="Proteomes" id="UP000296352"/>
    </source>
</evidence>
<dbReference type="EMBL" id="CP039247">
    <property type="protein sequence ID" value="QCB28726.1"/>
    <property type="molecule type" value="Genomic_DNA"/>
</dbReference>
<dbReference type="AlphaFoldDB" id="A0A4P7QI21"/>
<protein>
    <submittedName>
        <fullName evidence="2">Putative monovalent cation/H+ antiporter subunit F</fullName>
    </submittedName>
</protein>
<keyword evidence="1" id="KW-0812">Transmembrane</keyword>
<keyword evidence="3" id="KW-1185">Reference proteome</keyword>
<feature type="transmembrane region" description="Helical" evidence="1">
    <location>
        <begin position="67"/>
        <end position="86"/>
    </location>
</feature>
<reference evidence="2 3" key="1">
    <citation type="submission" date="2019-04" db="EMBL/GenBank/DDBJ databases">
        <title>Corynebacterium endometrii sp. nov., isolated from the uterus of a cow with endometritis.</title>
        <authorList>
            <person name="Ballas P."/>
            <person name="Ruckert C."/>
            <person name="Wagener K."/>
            <person name="Drillich M."/>
            <person name="Kaempfer P."/>
            <person name="Busse H.-J."/>
            <person name="Ehling-Schulz M."/>
        </authorList>
    </citation>
    <scope>NUCLEOTIDE SEQUENCE [LARGE SCALE GENOMIC DNA]</scope>
    <source>
        <strain evidence="2 3">LMM-1653</strain>
    </source>
</reference>
<feature type="transmembrane region" description="Helical" evidence="1">
    <location>
        <begin position="12"/>
        <end position="33"/>
    </location>
</feature>
<evidence type="ECO:0000256" key="1">
    <source>
        <dbReference type="SAM" id="Phobius"/>
    </source>
</evidence>
<accession>A0A4P7QI21</accession>
<dbReference type="OrthoDB" id="4427000at2"/>
<gene>
    <name evidence="2" type="ORF">CENDO_07260</name>
</gene>
<keyword evidence="1" id="KW-0472">Membrane</keyword>